<evidence type="ECO:0000313" key="5">
    <source>
        <dbReference type="Proteomes" id="UP000824125"/>
    </source>
</evidence>
<protein>
    <submittedName>
        <fullName evidence="4">rRNA pseudouridine synthase</fullName>
    </submittedName>
</protein>
<dbReference type="GO" id="GO:0003723">
    <property type="term" value="F:RNA binding"/>
    <property type="evidence" value="ECO:0007669"/>
    <property type="project" value="UniProtKB-KW"/>
</dbReference>
<dbReference type="InterPro" id="IPR050343">
    <property type="entry name" value="RsuA_PseudoU_synthase"/>
</dbReference>
<dbReference type="GO" id="GO:0000455">
    <property type="term" value="P:enzyme-directed rRNA pseudouridine synthesis"/>
    <property type="evidence" value="ECO:0007669"/>
    <property type="project" value="UniProtKB-ARBA"/>
</dbReference>
<gene>
    <name evidence="4" type="ORF">IAD23_01785</name>
</gene>
<evidence type="ECO:0000313" key="4">
    <source>
        <dbReference type="EMBL" id="HIU68673.1"/>
    </source>
</evidence>
<dbReference type="InterPro" id="IPR036986">
    <property type="entry name" value="S4_RNA-bd_sf"/>
</dbReference>
<dbReference type="InterPro" id="IPR002942">
    <property type="entry name" value="S4_RNA-bd"/>
</dbReference>
<evidence type="ECO:0000256" key="1">
    <source>
        <dbReference type="ARBA" id="ARBA00023235"/>
    </source>
</evidence>
<dbReference type="CDD" id="cd00165">
    <property type="entry name" value="S4"/>
    <property type="match status" value="1"/>
</dbReference>
<dbReference type="InterPro" id="IPR006145">
    <property type="entry name" value="PsdUridine_synth_RsuA/RluA"/>
</dbReference>
<dbReference type="Gene3D" id="3.30.70.1560">
    <property type="entry name" value="Alpha-L RNA-binding motif"/>
    <property type="match status" value="1"/>
</dbReference>
<dbReference type="Pfam" id="PF00849">
    <property type="entry name" value="PseudoU_synth_2"/>
    <property type="match status" value="1"/>
</dbReference>
<dbReference type="EMBL" id="DVNM01000009">
    <property type="protein sequence ID" value="HIU68673.1"/>
    <property type="molecule type" value="Genomic_DNA"/>
</dbReference>
<dbReference type="NCBIfam" id="TIGR00093">
    <property type="entry name" value="pseudouridine synthase"/>
    <property type="match status" value="1"/>
</dbReference>
<dbReference type="Pfam" id="PF01479">
    <property type="entry name" value="S4"/>
    <property type="match status" value="1"/>
</dbReference>
<dbReference type="InterPro" id="IPR020094">
    <property type="entry name" value="TruA/RsuA/RluB/E/F_N"/>
</dbReference>
<dbReference type="CDD" id="cd02553">
    <property type="entry name" value="PseudoU_synth_RsuA"/>
    <property type="match status" value="1"/>
</dbReference>
<dbReference type="SUPFAM" id="SSF55174">
    <property type="entry name" value="Alpha-L RNA-binding motif"/>
    <property type="match status" value="1"/>
</dbReference>
<dbReference type="InterPro" id="IPR042092">
    <property type="entry name" value="PsdUridine_s_RsuA/RluB/E/F_cat"/>
</dbReference>
<accession>A0A9D1SNA3</accession>
<organism evidence="4 5">
    <name type="scientific">Candidatus Scybalenecus merdavium</name>
    <dbReference type="NCBI Taxonomy" id="2840939"/>
    <lineage>
        <taxon>Bacteria</taxon>
        <taxon>Bacillati</taxon>
        <taxon>Bacillota</taxon>
        <taxon>Clostridia</taxon>
        <taxon>Eubacteriales</taxon>
        <taxon>Oscillospiraceae</taxon>
        <taxon>Oscillospiraceae incertae sedis</taxon>
        <taxon>Candidatus Scybalenecus</taxon>
    </lineage>
</organism>
<keyword evidence="2" id="KW-0694">RNA-binding</keyword>
<dbReference type="PANTHER" id="PTHR47683:SF4">
    <property type="entry name" value="PSEUDOURIDINE SYNTHASE"/>
    <property type="match status" value="1"/>
</dbReference>
<dbReference type="InterPro" id="IPR020103">
    <property type="entry name" value="PsdUridine_synth_cat_dom_sf"/>
</dbReference>
<dbReference type="AlphaFoldDB" id="A0A9D1SNA3"/>
<sequence length="240" mass="26386">MQRLDKLVAKIQLISRKEARELIKSGQVALDGCVCTDAGAQVRDTAEITIGGTPKRYTPFVYIMLHKPEGVISASAGKDGETTVTDLLPKSMRRPGLFPAGRLDKATTGFCLLTDDGAFAHRILSPRSHVAKTYEARLDKPFDDETARDFAGGMTLNGQKLLSAELTPCPDRLHPQVVLRQGLYHQVRRMFQKHGMTVLELKRTKIGPVALDPALAPGQWREMTAEEVAALNAAVQKQQK</sequence>
<dbReference type="GO" id="GO:0120159">
    <property type="term" value="F:rRNA pseudouridine synthase activity"/>
    <property type="evidence" value="ECO:0007669"/>
    <property type="project" value="UniProtKB-ARBA"/>
</dbReference>
<reference evidence="4" key="1">
    <citation type="submission" date="2020-10" db="EMBL/GenBank/DDBJ databases">
        <authorList>
            <person name="Gilroy R."/>
        </authorList>
    </citation>
    <scope>NUCLEOTIDE SEQUENCE</scope>
    <source>
        <strain evidence="4">CHK176-6737</strain>
    </source>
</reference>
<dbReference type="Gene3D" id="3.10.290.10">
    <property type="entry name" value="RNA-binding S4 domain"/>
    <property type="match status" value="1"/>
</dbReference>
<dbReference type="PANTHER" id="PTHR47683">
    <property type="entry name" value="PSEUDOURIDINE SYNTHASE FAMILY PROTEIN-RELATED"/>
    <property type="match status" value="1"/>
</dbReference>
<dbReference type="SUPFAM" id="SSF55120">
    <property type="entry name" value="Pseudouridine synthase"/>
    <property type="match status" value="1"/>
</dbReference>
<dbReference type="PROSITE" id="PS50889">
    <property type="entry name" value="S4"/>
    <property type="match status" value="1"/>
</dbReference>
<evidence type="ECO:0000256" key="2">
    <source>
        <dbReference type="PROSITE-ProRule" id="PRU00182"/>
    </source>
</evidence>
<keyword evidence="1" id="KW-0413">Isomerase</keyword>
<comment type="caution">
    <text evidence="4">The sequence shown here is derived from an EMBL/GenBank/DDBJ whole genome shotgun (WGS) entry which is preliminary data.</text>
</comment>
<proteinExistence type="predicted"/>
<feature type="domain" description="RNA-binding S4" evidence="3">
    <location>
        <begin position="2"/>
        <end position="59"/>
    </location>
</feature>
<reference evidence="4" key="2">
    <citation type="journal article" date="2021" name="PeerJ">
        <title>Extensive microbial diversity within the chicken gut microbiome revealed by metagenomics and culture.</title>
        <authorList>
            <person name="Gilroy R."/>
            <person name="Ravi A."/>
            <person name="Getino M."/>
            <person name="Pursley I."/>
            <person name="Horton D.L."/>
            <person name="Alikhan N.F."/>
            <person name="Baker D."/>
            <person name="Gharbi K."/>
            <person name="Hall N."/>
            <person name="Watson M."/>
            <person name="Adriaenssens E.M."/>
            <person name="Foster-Nyarko E."/>
            <person name="Jarju S."/>
            <person name="Secka A."/>
            <person name="Antonio M."/>
            <person name="Oren A."/>
            <person name="Chaudhuri R.R."/>
            <person name="La Ragione R."/>
            <person name="Hildebrand F."/>
            <person name="Pallen M.J."/>
        </authorList>
    </citation>
    <scope>NUCLEOTIDE SEQUENCE</scope>
    <source>
        <strain evidence="4">CHK176-6737</strain>
    </source>
</reference>
<dbReference type="Gene3D" id="3.30.70.580">
    <property type="entry name" value="Pseudouridine synthase I, catalytic domain, N-terminal subdomain"/>
    <property type="match status" value="1"/>
</dbReference>
<evidence type="ECO:0000259" key="3">
    <source>
        <dbReference type="SMART" id="SM00363"/>
    </source>
</evidence>
<dbReference type="InterPro" id="IPR000748">
    <property type="entry name" value="PsdUridine_synth_RsuA/RluB/E/F"/>
</dbReference>
<dbReference type="Proteomes" id="UP000824125">
    <property type="component" value="Unassembled WGS sequence"/>
</dbReference>
<dbReference type="SMART" id="SM00363">
    <property type="entry name" value="S4"/>
    <property type="match status" value="1"/>
</dbReference>
<name>A0A9D1SNA3_9FIRM</name>